<proteinExistence type="predicted"/>
<dbReference type="AlphaFoldDB" id="A0AAE1FH62"/>
<keyword evidence="2" id="KW-1185">Reference proteome</keyword>
<organism evidence="1 2">
    <name type="scientific">Petrolisthes cinctipes</name>
    <name type="common">Flat porcelain crab</name>
    <dbReference type="NCBI Taxonomy" id="88211"/>
    <lineage>
        <taxon>Eukaryota</taxon>
        <taxon>Metazoa</taxon>
        <taxon>Ecdysozoa</taxon>
        <taxon>Arthropoda</taxon>
        <taxon>Crustacea</taxon>
        <taxon>Multicrustacea</taxon>
        <taxon>Malacostraca</taxon>
        <taxon>Eumalacostraca</taxon>
        <taxon>Eucarida</taxon>
        <taxon>Decapoda</taxon>
        <taxon>Pleocyemata</taxon>
        <taxon>Anomura</taxon>
        <taxon>Galatheoidea</taxon>
        <taxon>Porcellanidae</taxon>
        <taxon>Petrolisthes</taxon>
    </lineage>
</organism>
<sequence>MFLNILYRPSLHQPPNSFVPPSRLLHAKIKLDLASCHLPLPSCCFLASFTPPSRLLRASAAAAVASWPPGIGGVAWCSFCLVSATFRPINWSL</sequence>
<evidence type="ECO:0000313" key="2">
    <source>
        <dbReference type="Proteomes" id="UP001286313"/>
    </source>
</evidence>
<comment type="caution">
    <text evidence="1">The sequence shown here is derived from an EMBL/GenBank/DDBJ whole genome shotgun (WGS) entry which is preliminary data.</text>
</comment>
<reference evidence="1" key="1">
    <citation type="submission" date="2023-10" db="EMBL/GenBank/DDBJ databases">
        <title>Genome assemblies of two species of porcelain crab, Petrolisthes cinctipes and Petrolisthes manimaculis (Anomura: Porcellanidae).</title>
        <authorList>
            <person name="Angst P."/>
        </authorList>
    </citation>
    <scope>NUCLEOTIDE SEQUENCE</scope>
    <source>
        <strain evidence="1">PB745_01</strain>
        <tissue evidence="1">Gill</tissue>
    </source>
</reference>
<name>A0AAE1FH62_PETCI</name>
<evidence type="ECO:0000313" key="1">
    <source>
        <dbReference type="EMBL" id="KAK3873305.1"/>
    </source>
</evidence>
<protein>
    <submittedName>
        <fullName evidence="1">Uncharacterized protein</fullName>
    </submittedName>
</protein>
<accession>A0AAE1FH62</accession>
<gene>
    <name evidence="1" type="ORF">Pcinc_021675</name>
</gene>
<dbReference type="Proteomes" id="UP001286313">
    <property type="component" value="Unassembled WGS sequence"/>
</dbReference>
<dbReference type="EMBL" id="JAWQEG010002235">
    <property type="protein sequence ID" value="KAK3873305.1"/>
    <property type="molecule type" value="Genomic_DNA"/>
</dbReference>